<accession>A0A3A1Y536</accession>
<dbReference type="InterPro" id="IPR004839">
    <property type="entry name" value="Aminotransferase_I/II_large"/>
</dbReference>
<comment type="cofactor">
    <cofactor evidence="1">
        <name>pyridoxal 5'-phosphate</name>
        <dbReference type="ChEBI" id="CHEBI:597326"/>
    </cofactor>
</comment>
<keyword evidence="2" id="KW-0808">Transferase</keyword>
<dbReference type="Pfam" id="PF00155">
    <property type="entry name" value="Aminotran_1_2"/>
    <property type="match status" value="1"/>
</dbReference>
<dbReference type="Gene3D" id="3.90.1150.10">
    <property type="entry name" value="Aspartate Aminotransferase, domain 1"/>
    <property type="match status" value="1"/>
</dbReference>
<dbReference type="RefSeq" id="WP_119524778.1">
    <property type="nucleotide sequence ID" value="NZ_NRHC01000033.1"/>
</dbReference>
<keyword evidence="5" id="KW-1185">Reference proteome</keyword>
<dbReference type="InterPro" id="IPR015424">
    <property type="entry name" value="PyrdxlP-dep_Trfase"/>
</dbReference>
<name>A0A3A1Y536_9GAMM</name>
<dbReference type="PANTHER" id="PTHR13693">
    <property type="entry name" value="CLASS II AMINOTRANSFERASE/8-AMINO-7-OXONONANOATE SYNTHASE"/>
    <property type="match status" value="1"/>
</dbReference>
<reference evidence="4 5" key="1">
    <citation type="submission" date="2017-08" db="EMBL/GenBank/DDBJ databases">
        <title>Reclassification of Bisgaard taxon 37 and 44.</title>
        <authorList>
            <person name="Christensen H."/>
        </authorList>
    </citation>
    <scope>NUCLEOTIDE SEQUENCE [LARGE SCALE GENOMIC DNA]</scope>
    <source>
        <strain evidence="4 5">B96_3</strain>
    </source>
</reference>
<gene>
    <name evidence="4" type="ORF">CKF54_02860</name>
</gene>
<dbReference type="InterPro" id="IPR015421">
    <property type="entry name" value="PyrdxlP-dep_Trfase_major"/>
</dbReference>
<sequence>MKSFNETITNFLDNLKDSKNYRFLGKYSNKEAYRLDLSSNDYLGLASLDFNTVLEQTKNSSSYYQPLQLIIQDYLKDKKGYSLPKGSTGSRLLSGDNHWFNSVESSLNQILKPYDKEVLFYNSGYHANLGIIPVLKKFKELKPLILMDRLMHASFIDGVILSELPFKRFKHNDLNDLKSKIDQAVADQHRLIVIALESIYSMDGDNISEKSFIELVNLKEAYKDKLDILLYVDEAHAVGMFGKHSLGLVDKYNLLNKIDFVVCPLGKATNSSGALVITSSIIKELLVNTSRPLIYSTSLGIETVMASSLHLCYANTQFAKEKASLIIGLANDFRTNIISYLENRLQEMDLDPNRANEYVGGENQIVSFVVKSNAMVDLAYNFFKERGILLGAIKSPTVAKNKERLRVCFNTNLLDSLEYKFLLDSFRDFILSKDFEKALTS</sequence>
<proteinExistence type="predicted"/>
<dbReference type="AlphaFoldDB" id="A0A3A1Y536"/>
<dbReference type="InterPro" id="IPR015422">
    <property type="entry name" value="PyrdxlP-dep_Trfase_small"/>
</dbReference>
<dbReference type="Gene3D" id="3.40.640.10">
    <property type="entry name" value="Type I PLP-dependent aspartate aminotransferase-like (Major domain)"/>
    <property type="match status" value="1"/>
</dbReference>
<evidence type="ECO:0000313" key="4">
    <source>
        <dbReference type="EMBL" id="RIY33402.1"/>
    </source>
</evidence>
<protein>
    <recommendedName>
        <fullName evidence="3">Aminotransferase class I/classII large domain-containing protein</fullName>
    </recommendedName>
</protein>
<evidence type="ECO:0000256" key="2">
    <source>
        <dbReference type="ARBA" id="ARBA00022679"/>
    </source>
</evidence>
<evidence type="ECO:0000256" key="1">
    <source>
        <dbReference type="ARBA" id="ARBA00001933"/>
    </source>
</evidence>
<feature type="domain" description="Aminotransferase class I/classII large" evidence="3">
    <location>
        <begin position="35"/>
        <end position="410"/>
    </location>
</feature>
<dbReference type="OrthoDB" id="9807157at2"/>
<dbReference type="GO" id="GO:0016740">
    <property type="term" value="F:transferase activity"/>
    <property type="evidence" value="ECO:0007669"/>
    <property type="project" value="UniProtKB-KW"/>
</dbReference>
<comment type="caution">
    <text evidence="4">The sequence shown here is derived from an EMBL/GenBank/DDBJ whole genome shotgun (WGS) entry which is preliminary data.</text>
</comment>
<dbReference type="InterPro" id="IPR050087">
    <property type="entry name" value="AON_synthase_class-II"/>
</dbReference>
<evidence type="ECO:0000313" key="5">
    <source>
        <dbReference type="Proteomes" id="UP000265691"/>
    </source>
</evidence>
<organism evidence="4 5">
    <name type="scientific">Psittacicella hinzii</name>
    <dbReference type="NCBI Taxonomy" id="2028575"/>
    <lineage>
        <taxon>Bacteria</taxon>
        <taxon>Pseudomonadati</taxon>
        <taxon>Pseudomonadota</taxon>
        <taxon>Gammaproteobacteria</taxon>
        <taxon>Pasteurellales</taxon>
        <taxon>Psittacicellaceae</taxon>
        <taxon>Psittacicella</taxon>
    </lineage>
</organism>
<dbReference type="Proteomes" id="UP000265691">
    <property type="component" value="Unassembled WGS sequence"/>
</dbReference>
<dbReference type="GO" id="GO:0030170">
    <property type="term" value="F:pyridoxal phosphate binding"/>
    <property type="evidence" value="ECO:0007669"/>
    <property type="project" value="InterPro"/>
</dbReference>
<dbReference type="EMBL" id="NRHC01000033">
    <property type="protein sequence ID" value="RIY33402.1"/>
    <property type="molecule type" value="Genomic_DNA"/>
</dbReference>
<evidence type="ECO:0000259" key="3">
    <source>
        <dbReference type="Pfam" id="PF00155"/>
    </source>
</evidence>
<dbReference type="SUPFAM" id="SSF53383">
    <property type="entry name" value="PLP-dependent transferases"/>
    <property type="match status" value="1"/>
</dbReference>